<dbReference type="InterPro" id="IPR036909">
    <property type="entry name" value="Cyt_c-like_dom_sf"/>
</dbReference>
<dbReference type="Proteomes" id="UP000248688">
    <property type="component" value="Chromosome"/>
</dbReference>
<name>A0A2Z4IH53_9BACT</name>
<keyword evidence="1" id="KW-1133">Transmembrane helix</keyword>
<evidence type="ECO:0000313" key="3">
    <source>
        <dbReference type="Proteomes" id="UP000248688"/>
    </source>
</evidence>
<keyword evidence="1" id="KW-0472">Membrane</keyword>
<dbReference type="GO" id="GO:0009055">
    <property type="term" value="F:electron transfer activity"/>
    <property type="evidence" value="ECO:0007669"/>
    <property type="project" value="InterPro"/>
</dbReference>
<dbReference type="KEGG" id="est:DN752_07605"/>
<dbReference type="RefSeq" id="WP_112783397.1">
    <property type="nucleotide sequence ID" value="NZ_CP030041.1"/>
</dbReference>
<organism evidence="2 3">
    <name type="scientific">Echinicola strongylocentroti</name>
    <dbReference type="NCBI Taxonomy" id="1795355"/>
    <lineage>
        <taxon>Bacteria</taxon>
        <taxon>Pseudomonadati</taxon>
        <taxon>Bacteroidota</taxon>
        <taxon>Cytophagia</taxon>
        <taxon>Cytophagales</taxon>
        <taxon>Cyclobacteriaceae</taxon>
        <taxon>Echinicola</taxon>
    </lineage>
</organism>
<accession>A0A2Z4IH53</accession>
<feature type="transmembrane region" description="Helical" evidence="1">
    <location>
        <begin position="12"/>
        <end position="33"/>
    </location>
</feature>
<dbReference type="EMBL" id="CP030041">
    <property type="protein sequence ID" value="AWW30000.1"/>
    <property type="molecule type" value="Genomic_DNA"/>
</dbReference>
<reference evidence="2 3" key="1">
    <citation type="submission" date="2018-06" db="EMBL/GenBank/DDBJ databases">
        <title>Echinicola strongylocentroti sp. nov., isolated from a sea urchin Strongylocentrotus intermedius.</title>
        <authorList>
            <person name="Bae S.S."/>
        </authorList>
    </citation>
    <scope>NUCLEOTIDE SEQUENCE [LARGE SCALE GENOMIC DNA]</scope>
    <source>
        <strain evidence="2 3">MEBiC08714</strain>
    </source>
</reference>
<evidence type="ECO:0000256" key="1">
    <source>
        <dbReference type="SAM" id="Phobius"/>
    </source>
</evidence>
<gene>
    <name evidence="2" type="ORF">DN752_07605</name>
</gene>
<evidence type="ECO:0008006" key="4">
    <source>
        <dbReference type="Google" id="ProtNLM"/>
    </source>
</evidence>
<dbReference type="OrthoDB" id="9805828at2"/>
<dbReference type="Gene3D" id="1.10.760.10">
    <property type="entry name" value="Cytochrome c-like domain"/>
    <property type="match status" value="1"/>
</dbReference>
<sequence length="154" mass="17260">MDQDIIKSLKRLFTAVVVMGITVMLLLVGLVALQQNPDLLVDHKEEDTAIPPPLVTENLVKDGVHVATGLVAAEGYETVIANCTNCHAANLITQNRGDKEHWEELIDWMQETQGLWDLGQNEGVIVAYLAEHYAPVQRGRRANLSEIEWYELEE</sequence>
<dbReference type="SUPFAM" id="SSF46626">
    <property type="entry name" value="Cytochrome c"/>
    <property type="match status" value="1"/>
</dbReference>
<dbReference type="GO" id="GO:0020037">
    <property type="term" value="F:heme binding"/>
    <property type="evidence" value="ECO:0007669"/>
    <property type="project" value="InterPro"/>
</dbReference>
<protein>
    <recommendedName>
        <fullName evidence="4">Monoheme cytochrome C</fullName>
    </recommendedName>
</protein>
<dbReference type="AlphaFoldDB" id="A0A2Z4IH53"/>
<evidence type="ECO:0000313" key="2">
    <source>
        <dbReference type="EMBL" id="AWW30000.1"/>
    </source>
</evidence>
<proteinExistence type="predicted"/>
<keyword evidence="1" id="KW-0812">Transmembrane</keyword>
<keyword evidence="3" id="KW-1185">Reference proteome</keyword>